<keyword evidence="2" id="KW-1185">Reference proteome</keyword>
<evidence type="ECO:0000313" key="1">
    <source>
        <dbReference type="EMBL" id="KAJ3632097.1"/>
    </source>
</evidence>
<protein>
    <submittedName>
        <fullName evidence="1">Uncharacterized protein</fullName>
    </submittedName>
</protein>
<organism evidence="1 2">
    <name type="scientific">Zophobas morio</name>
    <dbReference type="NCBI Taxonomy" id="2755281"/>
    <lineage>
        <taxon>Eukaryota</taxon>
        <taxon>Metazoa</taxon>
        <taxon>Ecdysozoa</taxon>
        <taxon>Arthropoda</taxon>
        <taxon>Hexapoda</taxon>
        <taxon>Insecta</taxon>
        <taxon>Pterygota</taxon>
        <taxon>Neoptera</taxon>
        <taxon>Endopterygota</taxon>
        <taxon>Coleoptera</taxon>
        <taxon>Polyphaga</taxon>
        <taxon>Cucujiformia</taxon>
        <taxon>Tenebrionidae</taxon>
        <taxon>Zophobas</taxon>
    </lineage>
</organism>
<proteinExistence type="predicted"/>
<comment type="caution">
    <text evidence="1">The sequence shown here is derived from an EMBL/GenBank/DDBJ whole genome shotgun (WGS) entry which is preliminary data.</text>
</comment>
<accession>A0AA38LZR2</accession>
<name>A0AA38LZR2_9CUCU</name>
<evidence type="ECO:0000313" key="2">
    <source>
        <dbReference type="Proteomes" id="UP001168821"/>
    </source>
</evidence>
<reference evidence="1" key="1">
    <citation type="journal article" date="2023" name="G3 (Bethesda)">
        <title>Whole genome assemblies of Zophobas morio and Tenebrio molitor.</title>
        <authorList>
            <person name="Kaur S."/>
            <person name="Stinson S.A."/>
            <person name="diCenzo G.C."/>
        </authorList>
    </citation>
    <scope>NUCLEOTIDE SEQUENCE</scope>
    <source>
        <strain evidence="1">QUZm001</strain>
    </source>
</reference>
<gene>
    <name evidence="1" type="ORF">Zmor_022100</name>
</gene>
<sequence length="215" mass="24330">MTKETIGKFLATNDANIVQMAKGVRDALTGKMTEKVAKQFKGMKLVKGEETSVLDVIQDIANNEDLKDGFLKKFDAIDKMHSGKKDAFRDLLKNATDDLGKTGTKNITESSHAGKLFMAEMQDRTEKLNKGMKDHKDNFKGLKTDEDKMKMLESLGYQPNGEHEFLKSLKGKTMTERDKLLNAEFKRLTKEGNFDLKATQDKFDKMFDSISSEKE</sequence>
<dbReference type="AlphaFoldDB" id="A0AA38LZR2"/>
<dbReference type="Proteomes" id="UP001168821">
    <property type="component" value="Unassembled WGS sequence"/>
</dbReference>
<dbReference type="EMBL" id="JALNTZ010000668">
    <property type="protein sequence ID" value="KAJ3632097.1"/>
    <property type="molecule type" value="Genomic_DNA"/>
</dbReference>